<evidence type="ECO:0000256" key="1">
    <source>
        <dbReference type="ARBA" id="ARBA00004141"/>
    </source>
</evidence>
<evidence type="ECO:0000256" key="3">
    <source>
        <dbReference type="ARBA" id="ARBA00022692"/>
    </source>
</evidence>
<feature type="transmembrane region" description="Helical" evidence="6">
    <location>
        <begin position="49"/>
        <end position="70"/>
    </location>
</feature>
<keyword evidence="5 6" id="KW-0472">Membrane</keyword>
<reference evidence="7 8" key="1">
    <citation type="submission" date="2018-05" db="EMBL/GenBank/DDBJ databases">
        <title>Genomic Encyclopedia of Type Strains, Phase IV (KMG-IV): sequencing the most valuable type-strain genomes for metagenomic binning, comparative biology and taxonomic classification.</title>
        <authorList>
            <person name="Goeker M."/>
        </authorList>
    </citation>
    <scope>NUCLEOTIDE SEQUENCE [LARGE SCALE GENOMIC DNA]</scope>
    <source>
        <strain evidence="7 8">DSM 16791</strain>
    </source>
</reference>
<dbReference type="InterPro" id="IPR002549">
    <property type="entry name" value="AI-2E-like"/>
</dbReference>
<keyword evidence="3 6" id="KW-0812">Transmembrane</keyword>
<evidence type="ECO:0000256" key="2">
    <source>
        <dbReference type="ARBA" id="ARBA00009773"/>
    </source>
</evidence>
<comment type="caution">
    <text evidence="7">The sequence shown here is derived from an EMBL/GenBank/DDBJ whole genome shotgun (WGS) entry which is preliminary data.</text>
</comment>
<proteinExistence type="inferred from homology"/>
<dbReference type="GO" id="GO:0016020">
    <property type="term" value="C:membrane"/>
    <property type="evidence" value="ECO:0007669"/>
    <property type="project" value="UniProtKB-SubCell"/>
</dbReference>
<dbReference type="OrthoDB" id="9799225at2"/>
<dbReference type="PANTHER" id="PTHR21716">
    <property type="entry name" value="TRANSMEMBRANE PROTEIN"/>
    <property type="match status" value="1"/>
</dbReference>
<dbReference type="GO" id="GO:0055085">
    <property type="term" value="P:transmembrane transport"/>
    <property type="evidence" value="ECO:0007669"/>
    <property type="project" value="TreeGrafter"/>
</dbReference>
<dbReference type="Pfam" id="PF01594">
    <property type="entry name" value="AI-2E_transport"/>
    <property type="match status" value="1"/>
</dbReference>
<feature type="transmembrane region" description="Helical" evidence="6">
    <location>
        <begin position="77"/>
        <end position="101"/>
    </location>
</feature>
<dbReference type="EMBL" id="QGTR01000002">
    <property type="protein sequence ID" value="PWW02025.1"/>
    <property type="molecule type" value="Genomic_DNA"/>
</dbReference>
<name>A0A317PM44_9HYPH</name>
<evidence type="ECO:0000256" key="5">
    <source>
        <dbReference type="ARBA" id="ARBA00023136"/>
    </source>
</evidence>
<dbReference type="Proteomes" id="UP000246352">
    <property type="component" value="Unassembled WGS sequence"/>
</dbReference>
<evidence type="ECO:0000313" key="8">
    <source>
        <dbReference type="Proteomes" id="UP000246352"/>
    </source>
</evidence>
<sequence>MRQNRQPPPTIRLQPKTGLALGLSTGSQVSVILLGIFATFMALDAAQVIMAPVSLAIVTGLMFSPIALAMERRGLPVWASATVIVLLFLLIIGITTLLFAFPLSLWLDRLPAIWAQLQAQLTNWRHIFESLSGLQEQIRAVTGSGSTMTVDVADASTVTEIAVIAPTIAAQIILFLASLYFFVATRHMIRLSVLSLCFNRRARLRAAHMFRDAEWFVSRYLLSISIVNLGLGLAVGLALWLAGVPSPFLWGMLAFVLNYVIYIGPALVAVILLGVGLATYDSMSLVFMPPAIYLMLNLIEAQVVTPQVIGRTLTLNPFFVLLSLSFWIWLWGPAGGFIAVPSMLLLMAVLRNILPERNAAAVAGSPSSTPSAN</sequence>
<dbReference type="RefSeq" id="WP_110031756.1">
    <property type="nucleotide sequence ID" value="NZ_QGTR01000002.1"/>
</dbReference>
<feature type="transmembrane region" description="Helical" evidence="6">
    <location>
        <begin position="220"/>
        <end position="242"/>
    </location>
</feature>
<comment type="similarity">
    <text evidence="2">Belongs to the autoinducer-2 exporter (AI-2E) (TC 2.A.86) family.</text>
</comment>
<accession>A0A317PM44</accession>
<comment type="subcellular location">
    <subcellularLocation>
        <location evidence="1">Membrane</location>
        <topology evidence="1">Multi-pass membrane protein</topology>
    </subcellularLocation>
</comment>
<feature type="transmembrane region" description="Helical" evidence="6">
    <location>
        <begin position="324"/>
        <end position="350"/>
    </location>
</feature>
<organism evidence="7 8">
    <name type="scientific">Hoeflea marina</name>
    <dbReference type="NCBI Taxonomy" id="274592"/>
    <lineage>
        <taxon>Bacteria</taxon>
        <taxon>Pseudomonadati</taxon>
        <taxon>Pseudomonadota</taxon>
        <taxon>Alphaproteobacteria</taxon>
        <taxon>Hyphomicrobiales</taxon>
        <taxon>Rhizobiaceae</taxon>
        <taxon>Hoeflea</taxon>
    </lineage>
</organism>
<keyword evidence="8" id="KW-1185">Reference proteome</keyword>
<gene>
    <name evidence="7" type="ORF">DFR52_102690</name>
</gene>
<feature type="transmembrane region" description="Helical" evidence="6">
    <location>
        <begin position="21"/>
        <end position="43"/>
    </location>
</feature>
<feature type="transmembrane region" description="Helical" evidence="6">
    <location>
        <begin position="161"/>
        <end position="183"/>
    </location>
</feature>
<feature type="transmembrane region" description="Helical" evidence="6">
    <location>
        <begin position="248"/>
        <end position="273"/>
    </location>
</feature>
<keyword evidence="4 6" id="KW-1133">Transmembrane helix</keyword>
<evidence type="ECO:0000256" key="6">
    <source>
        <dbReference type="SAM" id="Phobius"/>
    </source>
</evidence>
<protein>
    <submittedName>
        <fullName evidence="7">Putative PurR-regulated permease PerM</fullName>
    </submittedName>
</protein>
<dbReference type="AlphaFoldDB" id="A0A317PM44"/>
<evidence type="ECO:0000256" key="4">
    <source>
        <dbReference type="ARBA" id="ARBA00022989"/>
    </source>
</evidence>
<feature type="transmembrane region" description="Helical" evidence="6">
    <location>
        <begin position="285"/>
        <end position="304"/>
    </location>
</feature>
<evidence type="ECO:0000313" key="7">
    <source>
        <dbReference type="EMBL" id="PWW02025.1"/>
    </source>
</evidence>
<dbReference type="PANTHER" id="PTHR21716:SF16">
    <property type="entry name" value="BLL1467 PROTEIN"/>
    <property type="match status" value="1"/>
</dbReference>